<feature type="transmembrane region" description="Helical" evidence="5">
    <location>
        <begin position="225"/>
        <end position="248"/>
    </location>
</feature>
<feature type="transmembrane region" description="Helical" evidence="5">
    <location>
        <begin position="171"/>
        <end position="192"/>
    </location>
</feature>
<feature type="domain" description="G-protein coupled receptors family 1 profile" evidence="6">
    <location>
        <begin position="140"/>
        <end position="373"/>
    </location>
</feature>
<evidence type="ECO:0000256" key="1">
    <source>
        <dbReference type="ARBA" id="ARBA00004370"/>
    </source>
</evidence>
<protein>
    <submittedName>
        <fullName evidence="9">G_PROTEIN_RECEP_F1_2 domain-containing protein</fullName>
    </submittedName>
</protein>
<dbReference type="Gene3D" id="1.20.1070.10">
    <property type="entry name" value="Rhodopsin 7-helix transmembrane proteins"/>
    <property type="match status" value="1"/>
</dbReference>
<evidence type="ECO:0000256" key="5">
    <source>
        <dbReference type="SAM" id="Phobius"/>
    </source>
</evidence>
<dbReference type="InterPro" id="IPR052954">
    <property type="entry name" value="GPCR-Ligand_Int"/>
</dbReference>
<dbReference type="InterPro" id="IPR017452">
    <property type="entry name" value="GPCR_Rhodpsn_7TM"/>
</dbReference>
<dbReference type="PANTHER" id="PTHR46641:SF2">
    <property type="entry name" value="FMRFAMIDE RECEPTOR"/>
    <property type="match status" value="1"/>
</dbReference>
<evidence type="ECO:0000259" key="6">
    <source>
        <dbReference type="PROSITE" id="PS50262"/>
    </source>
</evidence>
<reference evidence="7 8" key="2">
    <citation type="submission" date="2018-11" db="EMBL/GenBank/DDBJ databases">
        <authorList>
            <consortium name="Pathogen Informatics"/>
        </authorList>
    </citation>
    <scope>NUCLEOTIDE SEQUENCE [LARGE SCALE GENOMIC DNA]</scope>
</reference>
<comment type="subcellular location">
    <subcellularLocation>
        <location evidence="1">Membrane</location>
    </subcellularLocation>
</comment>
<feature type="transmembrane region" description="Helical" evidence="5">
    <location>
        <begin position="52"/>
        <end position="73"/>
    </location>
</feature>
<name>A0A0R3T6F1_RODNA</name>
<accession>A0A0R3T6F1</accession>
<dbReference type="SUPFAM" id="SSF81321">
    <property type="entry name" value="Family A G protein-coupled receptor-like"/>
    <property type="match status" value="1"/>
</dbReference>
<keyword evidence="4 5" id="KW-0472">Membrane</keyword>
<evidence type="ECO:0000256" key="2">
    <source>
        <dbReference type="ARBA" id="ARBA00022692"/>
    </source>
</evidence>
<keyword evidence="8" id="KW-1185">Reference proteome</keyword>
<dbReference type="PROSITE" id="PS50262">
    <property type="entry name" value="G_PROTEIN_RECEP_F1_2"/>
    <property type="match status" value="1"/>
</dbReference>
<dbReference type="Proteomes" id="UP000278807">
    <property type="component" value="Unassembled WGS sequence"/>
</dbReference>
<evidence type="ECO:0000313" key="8">
    <source>
        <dbReference type="Proteomes" id="UP000278807"/>
    </source>
</evidence>
<evidence type="ECO:0000313" key="7">
    <source>
        <dbReference type="EMBL" id="VDN98497.1"/>
    </source>
</evidence>
<proteinExistence type="predicted"/>
<dbReference type="WBParaSite" id="HNAJ_0000263901-mRNA-1">
    <property type="protein sequence ID" value="HNAJ_0000263901-mRNA-1"/>
    <property type="gene ID" value="HNAJ_0000263901"/>
</dbReference>
<dbReference type="OrthoDB" id="6242715at2759"/>
<evidence type="ECO:0000313" key="9">
    <source>
        <dbReference type="WBParaSite" id="HNAJ_0000263901-mRNA-1"/>
    </source>
</evidence>
<keyword evidence="2 5" id="KW-0812">Transmembrane</keyword>
<reference evidence="9" key="1">
    <citation type="submission" date="2017-02" db="UniProtKB">
        <authorList>
            <consortium name="WormBaseParasite"/>
        </authorList>
    </citation>
    <scope>IDENTIFICATION</scope>
</reference>
<dbReference type="PANTHER" id="PTHR46641">
    <property type="entry name" value="FMRFAMIDE RECEPTOR-RELATED"/>
    <property type="match status" value="1"/>
</dbReference>
<evidence type="ECO:0000256" key="3">
    <source>
        <dbReference type="ARBA" id="ARBA00022989"/>
    </source>
</evidence>
<feature type="transmembrane region" description="Helical" evidence="5">
    <location>
        <begin position="354"/>
        <end position="375"/>
    </location>
</feature>
<gene>
    <name evidence="7" type="ORF">HNAJ_LOCUS2638</name>
</gene>
<feature type="transmembrane region" description="Helical" evidence="5">
    <location>
        <begin position="321"/>
        <end position="342"/>
    </location>
</feature>
<dbReference type="EMBL" id="UZAE01001334">
    <property type="protein sequence ID" value="VDN98497.1"/>
    <property type="molecule type" value="Genomic_DNA"/>
</dbReference>
<organism evidence="9">
    <name type="scientific">Rodentolepis nana</name>
    <name type="common">Dwarf tapeworm</name>
    <name type="synonym">Hymenolepis nana</name>
    <dbReference type="NCBI Taxonomy" id="102285"/>
    <lineage>
        <taxon>Eukaryota</taxon>
        <taxon>Metazoa</taxon>
        <taxon>Spiralia</taxon>
        <taxon>Lophotrochozoa</taxon>
        <taxon>Platyhelminthes</taxon>
        <taxon>Cestoda</taxon>
        <taxon>Eucestoda</taxon>
        <taxon>Cyclophyllidea</taxon>
        <taxon>Hymenolepididae</taxon>
        <taxon>Rodentolepis</taxon>
    </lineage>
</organism>
<evidence type="ECO:0000256" key="4">
    <source>
        <dbReference type="ARBA" id="ARBA00023136"/>
    </source>
</evidence>
<dbReference type="AlphaFoldDB" id="A0A0R3T6F1"/>
<sequence length="406" mass="46158">MTNIMSNDMPPRTLDMNRNDSNVLVYYSDTCDPAILNRTNEYDQVQSSKAHITLMVLAAFAVVLEAIALGVLTRPGATRFGSMRQSLVTLTAIEMWLTSTILVNKLWDLYVIEKHEKLPELCFSFILFLSVNSATCSRNWAVTFIALARCEVITRPVATRISTHIFSPRRQLIYIVIFILIGVIMATIRISIRPMVICTNLDSIVHFPNVSSYSRTSKIIENTFFAYQSAIPITVVTIATLFMIVALLRHRMPSEKKTKQRNAFNCTNDEEKSWNCCRIQGKRGSNGTPGKEENGTGSVVKSIQTVRHAQRLPNQIRATRFIIFIATVFIVCEAPVFFAVVFKSAISELFGKFLNIYLRLLIIIDSFSNFFIYLLTSKPFRVELVNLLCCRKTQYRSVSTISQHRF</sequence>
<dbReference type="GO" id="GO:0016020">
    <property type="term" value="C:membrane"/>
    <property type="evidence" value="ECO:0007669"/>
    <property type="project" value="UniProtKB-SubCell"/>
</dbReference>
<keyword evidence="3 5" id="KW-1133">Transmembrane helix</keyword>